<dbReference type="EMBL" id="AYKW01000023">
    <property type="protein sequence ID" value="PIL29227.1"/>
    <property type="molecule type" value="Genomic_DNA"/>
</dbReference>
<feature type="region of interest" description="Disordered" evidence="1">
    <location>
        <begin position="1"/>
        <end position="28"/>
    </location>
</feature>
<feature type="compositionally biased region" description="Basic and acidic residues" evidence="1">
    <location>
        <begin position="13"/>
        <end position="28"/>
    </location>
</feature>
<sequence length="107" mass="11269">MTNGEGEGEEEGDASREHGLRNEVKGDGRRTRISECSIGLGLGLGQMTTGVLGQACCMPSEETANSGDAMGDLVVIVMGDVSSSMTILTCRGWLTCKLEERASAQRD</sequence>
<dbReference type="Proteomes" id="UP000230002">
    <property type="component" value="Unassembled WGS sequence"/>
</dbReference>
<evidence type="ECO:0000313" key="2">
    <source>
        <dbReference type="EMBL" id="PIL29227.1"/>
    </source>
</evidence>
<comment type="caution">
    <text evidence="2">The sequence shown here is derived from an EMBL/GenBank/DDBJ whole genome shotgun (WGS) entry which is preliminary data.</text>
</comment>
<evidence type="ECO:0000313" key="3">
    <source>
        <dbReference type="Proteomes" id="UP000230002"/>
    </source>
</evidence>
<evidence type="ECO:0000256" key="1">
    <source>
        <dbReference type="SAM" id="MobiDB-lite"/>
    </source>
</evidence>
<dbReference type="AlphaFoldDB" id="A0A2G8S660"/>
<accession>A0A2G8S660</accession>
<organism evidence="2 3">
    <name type="scientific">Ganoderma sinense ZZ0214-1</name>
    <dbReference type="NCBI Taxonomy" id="1077348"/>
    <lineage>
        <taxon>Eukaryota</taxon>
        <taxon>Fungi</taxon>
        <taxon>Dikarya</taxon>
        <taxon>Basidiomycota</taxon>
        <taxon>Agaricomycotina</taxon>
        <taxon>Agaricomycetes</taxon>
        <taxon>Polyporales</taxon>
        <taxon>Polyporaceae</taxon>
        <taxon>Ganoderma</taxon>
    </lineage>
</organism>
<name>A0A2G8S660_9APHY</name>
<reference evidence="2 3" key="1">
    <citation type="journal article" date="2015" name="Sci. Rep.">
        <title>Chromosome-level genome map provides insights into diverse defense mechanisms in the medicinal fungus Ganoderma sinense.</title>
        <authorList>
            <person name="Zhu Y."/>
            <person name="Xu J."/>
            <person name="Sun C."/>
            <person name="Zhou S."/>
            <person name="Xu H."/>
            <person name="Nelson D.R."/>
            <person name="Qian J."/>
            <person name="Song J."/>
            <person name="Luo H."/>
            <person name="Xiang L."/>
            <person name="Li Y."/>
            <person name="Xu Z."/>
            <person name="Ji A."/>
            <person name="Wang L."/>
            <person name="Lu S."/>
            <person name="Hayward A."/>
            <person name="Sun W."/>
            <person name="Li X."/>
            <person name="Schwartz D.C."/>
            <person name="Wang Y."/>
            <person name="Chen S."/>
        </authorList>
    </citation>
    <scope>NUCLEOTIDE SEQUENCE [LARGE SCALE GENOMIC DNA]</scope>
    <source>
        <strain evidence="2 3">ZZ0214-1</strain>
    </source>
</reference>
<proteinExistence type="predicted"/>
<gene>
    <name evidence="2" type="ORF">GSI_09276</name>
</gene>
<feature type="compositionally biased region" description="Acidic residues" evidence="1">
    <location>
        <begin position="1"/>
        <end position="12"/>
    </location>
</feature>
<keyword evidence="3" id="KW-1185">Reference proteome</keyword>
<protein>
    <submittedName>
        <fullName evidence="2">Uncharacterized protein</fullName>
    </submittedName>
</protein>